<dbReference type="PANTHER" id="PTHR43591">
    <property type="entry name" value="METHYLTRANSFERASE"/>
    <property type="match status" value="1"/>
</dbReference>
<evidence type="ECO:0000256" key="1">
    <source>
        <dbReference type="SAM" id="MobiDB-lite"/>
    </source>
</evidence>
<feature type="transmembrane region" description="Helical" evidence="2">
    <location>
        <begin position="252"/>
        <end position="272"/>
    </location>
</feature>
<protein>
    <submittedName>
        <fullName evidence="4">Class I SAM-dependent methyltransferase</fullName>
    </submittedName>
</protein>
<name>A0A2R4WQJ4_9HYPH</name>
<dbReference type="Gene3D" id="3.40.50.150">
    <property type="entry name" value="Vaccinia Virus protein VP39"/>
    <property type="match status" value="1"/>
</dbReference>
<reference evidence="4 5" key="1">
    <citation type="submission" date="2018-04" db="EMBL/GenBank/DDBJ databases">
        <title>Methylobacterium sp. PR1016A genome.</title>
        <authorList>
            <person name="Park W."/>
        </authorList>
    </citation>
    <scope>NUCLEOTIDE SEQUENCE [LARGE SCALE GENOMIC DNA]</scope>
    <source>
        <strain evidence="4 5">PR1016A</strain>
    </source>
</reference>
<dbReference type="CDD" id="cd02440">
    <property type="entry name" value="AdoMet_MTases"/>
    <property type="match status" value="1"/>
</dbReference>
<dbReference type="AlphaFoldDB" id="A0A2R4WQJ4"/>
<proteinExistence type="predicted"/>
<dbReference type="InterPro" id="IPR029063">
    <property type="entry name" value="SAM-dependent_MTases_sf"/>
</dbReference>
<dbReference type="Proteomes" id="UP000244755">
    <property type="component" value="Chromosome 1"/>
</dbReference>
<keyword evidence="2" id="KW-0472">Membrane</keyword>
<feature type="region of interest" description="Disordered" evidence="1">
    <location>
        <begin position="15"/>
        <end position="36"/>
    </location>
</feature>
<feature type="domain" description="Methyltransferase type 11" evidence="3">
    <location>
        <begin position="94"/>
        <end position="169"/>
    </location>
</feature>
<dbReference type="GO" id="GO:0032259">
    <property type="term" value="P:methylation"/>
    <property type="evidence" value="ECO:0007669"/>
    <property type="project" value="UniProtKB-KW"/>
</dbReference>
<feature type="compositionally biased region" description="Basic and acidic residues" evidence="1">
    <location>
        <begin position="21"/>
        <end position="36"/>
    </location>
</feature>
<keyword evidence="2" id="KW-1133">Transmembrane helix</keyword>
<keyword evidence="4" id="KW-0808">Transferase</keyword>
<gene>
    <name evidence="4" type="ORF">DA075_25305</name>
</gene>
<organism evidence="4 5">
    <name type="scientific">Methylobacterium currus</name>
    <dbReference type="NCBI Taxonomy" id="2051553"/>
    <lineage>
        <taxon>Bacteria</taxon>
        <taxon>Pseudomonadati</taxon>
        <taxon>Pseudomonadota</taxon>
        <taxon>Alphaproteobacteria</taxon>
        <taxon>Hyphomicrobiales</taxon>
        <taxon>Methylobacteriaceae</taxon>
        <taxon>Methylobacterium</taxon>
    </lineage>
</organism>
<dbReference type="SUPFAM" id="SSF53335">
    <property type="entry name" value="S-adenosyl-L-methionine-dependent methyltransferases"/>
    <property type="match status" value="1"/>
</dbReference>
<dbReference type="GO" id="GO:0008757">
    <property type="term" value="F:S-adenosylmethionine-dependent methyltransferase activity"/>
    <property type="evidence" value="ECO:0007669"/>
    <property type="project" value="InterPro"/>
</dbReference>
<evidence type="ECO:0000259" key="3">
    <source>
        <dbReference type="Pfam" id="PF08241"/>
    </source>
</evidence>
<keyword evidence="5" id="KW-1185">Reference proteome</keyword>
<dbReference type="KEGG" id="mee:DA075_25305"/>
<dbReference type="OrthoDB" id="148175at2"/>
<dbReference type="EMBL" id="CP028843">
    <property type="protein sequence ID" value="AWB23798.1"/>
    <property type="molecule type" value="Genomic_DNA"/>
</dbReference>
<dbReference type="Pfam" id="PF08241">
    <property type="entry name" value="Methyltransf_11"/>
    <property type="match status" value="1"/>
</dbReference>
<sequence>MRSASYKDYHRRPDLATYTKPLHDQERNLPERRSVESRLYPETAAGGFSRADHRMGFLIRLHAILEPSMTVLDLGAGRGKWGEDPAQFRATLGNLRGRCLRVVGADVDHAVLENPTVDERIVIDPHASLPFPDASFDVVTAFSVLEHVEDPHRATTEIARVLRPGGWLIGWTPNRFGYVGVGARLVPDHLKSKVLRRLEPHREEHDSFPPVYRLNSRHAFRRHFPSSQWEDFSYTYNGMPFYHGENITLARLWLTLFMFLPPALRAYWMVILRRR</sequence>
<keyword evidence="4" id="KW-0489">Methyltransferase</keyword>
<keyword evidence="2" id="KW-0812">Transmembrane</keyword>
<dbReference type="RefSeq" id="WP_099955576.1">
    <property type="nucleotide sequence ID" value="NZ_CP028843.1"/>
</dbReference>
<accession>A0A2R4WQJ4</accession>
<evidence type="ECO:0000313" key="5">
    <source>
        <dbReference type="Proteomes" id="UP000244755"/>
    </source>
</evidence>
<evidence type="ECO:0000313" key="4">
    <source>
        <dbReference type="EMBL" id="AWB23798.1"/>
    </source>
</evidence>
<dbReference type="InterPro" id="IPR013216">
    <property type="entry name" value="Methyltransf_11"/>
</dbReference>
<evidence type="ECO:0000256" key="2">
    <source>
        <dbReference type="SAM" id="Phobius"/>
    </source>
</evidence>